<dbReference type="AlphaFoldDB" id="A0A387HMY7"/>
<evidence type="ECO:0000313" key="3">
    <source>
        <dbReference type="Proteomes" id="UP000271554"/>
    </source>
</evidence>
<dbReference type="Proteomes" id="UP000271554">
    <property type="component" value="Chromosome"/>
</dbReference>
<organism evidence="2 3">
    <name type="scientific">Streptomyces hundungensis</name>
    <dbReference type="NCBI Taxonomy" id="1077946"/>
    <lineage>
        <taxon>Bacteria</taxon>
        <taxon>Bacillati</taxon>
        <taxon>Actinomycetota</taxon>
        <taxon>Actinomycetes</taxon>
        <taxon>Kitasatosporales</taxon>
        <taxon>Streptomycetaceae</taxon>
        <taxon>Streptomyces</taxon>
    </lineage>
</organism>
<accession>A0A387HMY7</accession>
<gene>
    <name evidence="2" type="ORF">DWB77_04350</name>
</gene>
<keyword evidence="3" id="KW-1185">Reference proteome</keyword>
<feature type="chain" id="PRO_5017260555" evidence="1">
    <location>
        <begin position="28"/>
        <end position="69"/>
    </location>
</feature>
<protein>
    <submittedName>
        <fullName evidence="2">Uncharacterized protein</fullName>
    </submittedName>
</protein>
<evidence type="ECO:0000256" key="1">
    <source>
        <dbReference type="SAM" id="SignalP"/>
    </source>
</evidence>
<sequence length="69" mass="7250">MSLIRRAAVVAALSAAVIVPTTATAQAAPQSAVRVVAHGNYGYGDDHGNNDSNRHRHYGLLTSLLLILL</sequence>
<evidence type="ECO:0000313" key="2">
    <source>
        <dbReference type="EMBL" id="AYG82180.1"/>
    </source>
</evidence>
<dbReference type="EMBL" id="CP032698">
    <property type="protein sequence ID" value="AYG82180.1"/>
    <property type="molecule type" value="Genomic_DNA"/>
</dbReference>
<keyword evidence="1" id="KW-0732">Signal</keyword>
<dbReference type="KEGG" id="shun:DWB77_04350"/>
<name>A0A387HMY7_9ACTN</name>
<reference evidence="2 3" key="1">
    <citation type="submission" date="2018-10" db="EMBL/GenBank/DDBJ databases">
        <title>Relationship between Morphology and Antimicrobial Activity in Streptomyces.</title>
        <authorList>
            <person name="Kang H.J."/>
            <person name="Kim S.B."/>
        </authorList>
    </citation>
    <scope>NUCLEOTIDE SEQUENCE [LARGE SCALE GENOMIC DNA]</scope>
    <source>
        <strain evidence="2 3">BH38</strain>
    </source>
</reference>
<proteinExistence type="predicted"/>
<dbReference type="RefSeq" id="WP_120722804.1">
    <property type="nucleotide sequence ID" value="NZ_CP032698.1"/>
</dbReference>
<feature type="signal peptide" evidence="1">
    <location>
        <begin position="1"/>
        <end position="27"/>
    </location>
</feature>